<protein>
    <recommendedName>
        <fullName evidence="2">RelB/StbD</fullName>
    </recommendedName>
</protein>
<dbReference type="EMBL" id="MF943217">
    <property type="protein sequence ID" value="AUG89186.1"/>
    <property type="molecule type" value="Genomic_DNA"/>
</dbReference>
<proteinExistence type="predicted"/>
<dbReference type="AlphaFoldDB" id="A0A2H5BS45"/>
<sequence length="97" mass="10325">MTNIILCDVTASVSELKNDPVASAGAGCGYPVAIIDSNRPVFLLCARGSVGKNARSSGRKRPGAIDNRTSKPIYFVIGQRDKRHHSGDTADEVIPRS</sequence>
<accession>A0A2H5BS45</accession>
<organism evidence="1">
    <name type="scientific">Klebsiella pneumoniae</name>
    <dbReference type="NCBI Taxonomy" id="573"/>
    <lineage>
        <taxon>Bacteria</taxon>
        <taxon>Pseudomonadati</taxon>
        <taxon>Pseudomonadota</taxon>
        <taxon>Gammaproteobacteria</taxon>
        <taxon>Enterobacterales</taxon>
        <taxon>Enterobacteriaceae</taxon>
        <taxon>Klebsiella/Raoultella group</taxon>
        <taxon>Klebsiella</taxon>
        <taxon>Klebsiella pneumoniae complex</taxon>
    </lineage>
</organism>
<evidence type="ECO:0000313" key="1">
    <source>
        <dbReference type="EMBL" id="AUG89186.1"/>
    </source>
</evidence>
<keyword evidence="1" id="KW-0614">Plasmid</keyword>
<reference evidence="1" key="1">
    <citation type="submission" date="2017-09" db="EMBL/GenBank/DDBJ databases">
        <title>The complete sequence of plasmid pVir_WCHKP13F2.</title>
        <authorList>
            <person name="Feng Y."/>
            <person name="Zong Z."/>
        </authorList>
    </citation>
    <scope>NUCLEOTIDE SEQUENCE</scope>
    <source>
        <strain evidence="1">WCHKP13F2</strain>
        <plasmid evidence="1">pVir_WCHKP13F2</plasmid>
    </source>
</reference>
<evidence type="ECO:0008006" key="2">
    <source>
        <dbReference type="Google" id="ProtNLM"/>
    </source>
</evidence>
<geneLocation type="plasmid" evidence="1">
    <name>pVir_WCHKP13F2</name>
</geneLocation>
<name>A0A2H5BS45_KLEPN</name>
<gene>
    <name evidence="1" type="ORF">ALNCGNHI_00177</name>
</gene>